<gene>
    <name evidence="2" type="ORF">BZK31_21520</name>
</gene>
<evidence type="ECO:0000313" key="3">
    <source>
        <dbReference type="Proteomes" id="UP000192815"/>
    </source>
</evidence>
<dbReference type="OrthoDB" id="7011506at2"/>
<dbReference type="EMBL" id="MUIO01000092">
    <property type="protein sequence ID" value="ORC57108.1"/>
    <property type="molecule type" value="Genomic_DNA"/>
</dbReference>
<feature type="signal peptide" evidence="1">
    <location>
        <begin position="1"/>
        <end position="17"/>
    </location>
</feature>
<keyword evidence="3" id="KW-1185">Reference proteome</keyword>
<sequence length="380" mass="40598">MALAAASAVLNAGFIMAAPASNNDPSVVAVIKFVKRADGPGVRFDPASCVSCSLVTAPNWNADNPRETVIALNVPRSRTLELGFDGAVTNTARVILESGDIPFRLDDGRLYVALPPLAVDAITACEVSTHIVEPGMVLRFEHADPVRRAGLYQQDPFPSIERAAVDVLAFAQREAVRDLGLGRYVEKHGLGRIQIMGFDTNAPHGHEDAPPHMHMHLRWPANTGTQIAHYYVGTDGLLLHNIVGVKGHDAPERRFERGESFTTIGPDGRPVYTHRITPQGSLQISRPDGALCLIEPTGAGGPGFAGGARVTCSTGSKRLVNVADDLQRGRLTVSIDRVQEVFSYDPDTGALRSPIQPPPVPPSVYVEAVTGPDLPSAVPD</sequence>
<comment type="caution">
    <text evidence="2">The sequence shown here is derived from an EMBL/GenBank/DDBJ whole genome shotgun (WGS) entry which is preliminary data.</text>
</comment>
<feature type="chain" id="PRO_5013230466" evidence="1">
    <location>
        <begin position="18"/>
        <end position="380"/>
    </location>
</feature>
<proteinExistence type="predicted"/>
<organism evidence="2 3">
    <name type="scientific">Pseudomonas floridensis</name>
    <dbReference type="NCBI Taxonomy" id="1958950"/>
    <lineage>
        <taxon>Bacteria</taxon>
        <taxon>Pseudomonadati</taxon>
        <taxon>Pseudomonadota</taxon>
        <taxon>Gammaproteobacteria</taxon>
        <taxon>Pseudomonadales</taxon>
        <taxon>Pseudomonadaceae</taxon>
        <taxon>Pseudomonas</taxon>
    </lineage>
</organism>
<evidence type="ECO:0000313" key="2">
    <source>
        <dbReference type="EMBL" id="ORC57108.1"/>
    </source>
</evidence>
<dbReference type="Proteomes" id="UP000192815">
    <property type="component" value="Unassembled WGS sequence"/>
</dbReference>
<accession>A0A1X0N1M5</accession>
<evidence type="ECO:0000256" key="1">
    <source>
        <dbReference type="SAM" id="SignalP"/>
    </source>
</evidence>
<name>A0A1X0N1M5_9PSED</name>
<protein>
    <submittedName>
        <fullName evidence="2">Uncharacterized protein</fullName>
    </submittedName>
</protein>
<dbReference type="AlphaFoldDB" id="A0A1X0N1M5"/>
<reference evidence="3" key="1">
    <citation type="submission" date="2017-02" db="EMBL/GenBank/DDBJ databases">
        <title>Pseudomonas floridae sp. nov., a novel pathogenic bacterial species isolated from tomato.</title>
        <authorList>
            <person name="Timilsina S."/>
            <person name="Vallad G.E."/>
            <person name="Jones J.B."/>
        </authorList>
    </citation>
    <scope>NUCLEOTIDE SEQUENCE [LARGE SCALE GENOMIC DNA]</scope>
    <source>
        <strain evidence="3">GEV388</strain>
    </source>
</reference>
<keyword evidence="1" id="KW-0732">Signal</keyword>